<evidence type="ECO:0000256" key="3">
    <source>
        <dbReference type="ARBA" id="ARBA00022729"/>
    </source>
</evidence>
<organism evidence="9 10">
    <name type="scientific">Ridgeia piscesae</name>
    <name type="common">Tubeworm</name>
    <dbReference type="NCBI Taxonomy" id="27915"/>
    <lineage>
        <taxon>Eukaryota</taxon>
        <taxon>Metazoa</taxon>
        <taxon>Spiralia</taxon>
        <taxon>Lophotrochozoa</taxon>
        <taxon>Annelida</taxon>
        <taxon>Polychaeta</taxon>
        <taxon>Sedentaria</taxon>
        <taxon>Canalipalpata</taxon>
        <taxon>Sabellida</taxon>
        <taxon>Siboglinidae</taxon>
        <taxon>Ridgeia</taxon>
    </lineage>
</organism>
<feature type="domain" description="Receptor ligand binding region" evidence="8">
    <location>
        <begin position="1"/>
        <end position="157"/>
    </location>
</feature>
<keyword evidence="3" id="KW-0732">Signal</keyword>
<gene>
    <name evidence="9" type="ORF">NP493_2110g00010</name>
</gene>
<keyword evidence="4" id="KW-1133">Transmembrane helix</keyword>
<proteinExistence type="predicted"/>
<dbReference type="InterPro" id="IPR052612">
    <property type="entry name" value="ANP_Clearance_Receptor"/>
</dbReference>
<evidence type="ECO:0000256" key="2">
    <source>
        <dbReference type="ARBA" id="ARBA00022692"/>
    </source>
</evidence>
<dbReference type="GO" id="GO:0016020">
    <property type="term" value="C:membrane"/>
    <property type="evidence" value="ECO:0007669"/>
    <property type="project" value="UniProtKB-SubCell"/>
</dbReference>
<evidence type="ECO:0000313" key="9">
    <source>
        <dbReference type="EMBL" id="KAK2155084.1"/>
    </source>
</evidence>
<keyword evidence="6" id="KW-0675">Receptor</keyword>
<evidence type="ECO:0000256" key="5">
    <source>
        <dbReference type="ARBA" id="ARBA00023136"/>
    </source>
</evidence>
<dbReference type="GO" id="GO:0007165">
    <property type="term" value="P:signal transduction"/>
    <property type="evidence" value="ECO:0007669"/>
    <property type="project" value="TreeGrafter"/>
</dbReference>
<evidence type="ECO:0000259" key="8">
    <source>
        <dbReference type="Pfam" id="PF01094"/>
    </source>
</evidence>
<dbReference type="Pfam" id="PF01094">
    <property type="entry name" value="ANF_receptor"/>
    <property type="match status" value="1"/>
</dbReference>
<evidence type="ECO:0000256" key="1">
    <source>
        <dbReference type="ARBA" id="ARBA00004479"/>
    </source>
</evidence>
<comment type="caution">
    <text evidence="9">The sequence shown here is derived from an EMBL/GenBank/DDBJ whole genome shotgun (WGS) entry which is preliminary data.</text>
</comment>
<dbReference type="GO" id="GO:0038023">
    <property type="term" value="F:signaling receptor activity"/>
    <property type="evidence" value="ECO:0007669"/>
    <property type="project" value="TreeGrafter"/>
</dbReference>
<name>A0AAD9JL54_RIDPI</name>
<dbReference type="EMBL" id="JAODUO010002110">
    <property type="protein sequence ID" value="KAK2155084.1"/>
    <property type="molecule type" value="Genomic_DNA"/>
</dbReference>
<dbReference type="InterPro" id="IPR001170">
    <property type="entry name" value="ANPR/GUC"/>
</dbReference>
<evidence type="ECO:0000256" key="4">
    <source>
        <dbReference type="ARBA" id="ARBA00022989"/>
    </source>
</evidence>
<dbReference type="GO" id="GO:0017046">
    <property type="term" value="F:peptide hormone binding"/>
    <property type="evidence" value="ECO:0007669"/>
    <property type="project" value="TreeGrafter"/>
</dbReference>
<dbReference type="AlphaFoldDB" id="A0AAD9JL54"/>
<dbReference type="PANTHER" id="PTHR44755">
    <property type="entry name" value="NATRIURETIC PEPTIDE RECEPTOR 3-RELATED"/>
    <property type="match status" value="1"/>
</dbReference>
<dbReference type="Proteomes" id="UP001209878">
    <property type="component" value="Unassembled WGS sequence"/>
</dbReference>
<keyword evidence="5" id="KW-0472">Membrane</keyword>
<reference evidence="9" key="1">
    <citation type="journal article" date="2023" name="Mol. Biol. Evol.">
        <title>Third-Generation Sequencing Reveals the Adaptive Role of the Epigenome in Three Deep-Sea Polychaetes.</title>
        <authorList>
            <person name="Perez M."/>
            <person name="Aroh O."/>
            <person name="Sun Y."/>
            <person name="Lan Y."/>
            <person name="Juniper S.K."/>
            <person name="Young C.R."/>
            <person name="Angers B."/>
            <person name="Qian P.Y."/>
        </authorList>
    </citation>
    <scope>NUCLEOTIDE SEQUENCE</scope>
    <source>
        <strain evidence="9">R07B-5</strain>
    </source>
</reference>
<evidence type="ECO:0000256" key="7">
    <source>
        <dbReference type="ARBA" id="ARBA00023180"/>
    </source>
</evidence>
<dbReference type="InterPro" id="IPR028082">
    <property type="entry name" value="Peripla_BP_I"/>
</dbReference>
<accession>A0AAD9JL54</accession>
<dbReference type="InterPro" id="IPR001828">
    <property type="entry name" value="ANF_lig-bd_rcpt"/>
</dbReference>
<dbReference type="SUPFAM" id="SSF53822">
    <property type="entry name" value="Periplasmic binding protein-like I"/>
    <property type="match status" value="1"/>
</dbReference>
<protein>
    <recommendedName>
        <fullName evidence="8">Receptor ligand binding region domain-containing protein</fullName>
    </recommendedName>
</protein>
<keyword evidence="2" id="KW-0812">Transmembrane</keyword>
<keyword evidence="7" id="KW-0325">Glycoprotein</keyword>
<evidence type="ECO:0000313" key="10">
    <source>
        <dbReference type="Proteomes" id="UP001209878"/>
    </source>
</evidence>
<sequence>MLAAHELGYINGEYVFMDVELFPFKGDYWGDHGWYRGDADDAKARVAYEALLRIGLYESKSPLFDEFSRELKRRALVEYGFDYGEEKVNFFAGAFRDAVHLYGIALNETLEAGEDPTDGHTFTHTMWNRNFVGVTDKVFIDDNGDRKTSFTVYDMNPDNGQFEPVAYYWGHNAGYSPVTGKWIHWPGGATSAPPDEPYCGFTHEKQRCVDKGIVPEALYPCAVRVLFRCPNKVMLQKDNLSNTM</sequence>
<dbReference type="PANTHER" id="PTHR44755:SF11">
    <property type="entry name" value="ATRIAL NATRIURETIC PEPTIDE RECEPTOR 3 ISOFORM X1"/>
    <property type="match status" value="1"/>
</dbReference>
<dbReference type="PRINTS" id="PR00255">
    <property type="entry name" value="NATPEPTIDER"/>
</dbReference>
<dbReference type="Gene3D" id="3.40.50.2300">
    <property type="match status" value="2"/>
</dbReference>
<keyword evidence="10" id="KW-1185">Reference proteome</keyword>
<comment type="subcellular location">
    <subcellularLocation>
        <location evidence="1">Membrane</location>
        <topology evidence="1">Single-pass type I membrane protein</topology>
    </subcellularLocation>
</comment>
<evidence type="ECO:0000256" key="6">
    <source>
        <dbReference type="ARBA" id="ARBA00023170"/>
    </source>
</evidence>